<name>A0A1G2S3K2_9BACT</name>
<dbReference type="EMBL" id="MHUS01000045">
    <property type="protein sequence ID" value="OHA79597.1"/>
    <property type="molecule type" value="Genomic_DNA"/>
</dbReference>
<evidence type="ECO:0000313" key="1">
    <source>
        <dbReference type="EMBL" id="OHA79597.1"/>
    </source>
</evidence>
<dbReference type="STRING" id="1802723.A2675_02585"/>
<dbReference type="Proteomes" id="UP000176997">
    <property type="component" value="Unassembled WGS sequence"/>
</dbReference>
<proteinExistence type="predicted"/>
<reference evidence="1 2" key="1">
    <citation type="journal article" date="2016" name="Nat. Commun.">
        <title>Thousands of microbial genomes shed light on interconnected biogeochemical processes in an aquifer system.</title>
        <authorList>
            <person name="Anantharaman K."/>
            <person name="Brown C.T."/>
            <person name="Hug L.A."/>
            <person name="Sharon I."/>
            <person name="Castelle C.J."/>
            <person name="Probst A.J."/>
            <person name="Thomas B.C."/>
            <person name="Singh A."/>
            <person name="Wilkins M.J."/>
            <person name="Karaoz U."/>
            <person name="Brodie E.L."/>
            <person name="Williams K.H."/>
            <person name="Hubbard S.S."/>
            <person name="Banfield J.F."/>
        </authorList>
    </citation>
    <scope>NUCLEOTIDE SEQUENCE [LARGE SCALE GENOMIC DNA]</scope>
</reference>
<accession>A0A1G2S3K2</accession>
<sequence length="90" mass="10403">MKNIARITLFRSQKYVFYALCPQSYPQFFPFYPYLFNIFLDDSFPYVKFSSKTNKGHPGYQTQKAPFGTFIASAQIPRPLADGGFERIGL</sequence>
<organism evidence="1 2">
    <name type="scientific">Candidatus Yonathbacteria bacterium RIFCSPHIGHO2_01_FULL_51_10</name>
    <dbReference type="NCBI Taxonomy" id="1802723"/>
    <lineage>
        <taxon>Bacteria</taxon>
        <taxon>Candidatus Yonathiibacteriota</taxon>
    </lineage>
</organism>
<gene>
    <name evidence="1" type="ORF">A2675_02585</name>
</gene>
<dbReference type="AlphaFoldDB" id="A0A1G2S3K2"/>
<evidence type="ECO:0000313" key="2">
    <source>
        <dbReference type="Proteomes" id="UP000176997"/>
    </source>
</evidence>
<protein>
    <submittedName>
        <fullName evidence="1">Uncharacterized protein</fullName>
    </submittedName>
</protein>
<comment type="caution">
    <text evidence="1">The sequence shown here is derived from an EMBL/GenBank/DDBJ whole genome shotgun (WGS) entry which is preliminary data.</text>
</comment>